<dbReference type="AlphaFoldDB" id="A0A5B7EL26"/>
<dbReference type="EMBL" id="VSRR010003230">
    <property type="protein sequence ID" value="MPC35250.1"/>
    <property type="molecule type" value="Genomic_DNA"/>
</dbReference>
<gene>
    <name evidence="1" type="ORF">E2C01_028668</name>
</gene>
<evidence type="ECO:0000313" key="1">
    <source>
        <dbReference type="EMBL" id="MPC35250.1"/>
    </source>
</evidence>
<keyword evidence="2" id="KW-1185">Reference proteome</keyword>
<proteinExistence type="predicted"/>
<organism evidence="1 2">
    <name type="scientific">Portunus trituberculatus</name>
    <name type="common">Swimming crab</name>
    <name type="synonym">Neptunus trituberculatus</name>
    <dbReference type="NCBI Taxonomy" id="210409"/>
    <lineage>
        <taxon>Eukaryota</taxon>
        <taxon>Metazoa</taxon>
        <taxon>Ecdysozoa</taxon>
        <taxon>Arthropoda</taxon>
        <taxon>Crustacea</taxon>
        <taxon>Multicrustacea</taxon>
        <taxon>Malacostraca</taxon>
        <taxon>Eumalacostraca</taxon>
        <taxon>Eucarida</taxon>
        <taxon>Decapoda</taxon>
        <taxon>Pleocyemata</taxon>
        <taxon>Brachyura</taxon>
        <taxon>Eubrachyura</taxon>
        <taxon>Portunoidea</taxon>
        <taxon>Portunidae</taxon>
        <taxon>Portuninae</taxon>
        <taxon>Portunus</taxon>
    </lineage>
</organism>
<evidence type="ECO:0000313" key="2">
    <source>
        <dbReference type="Proteomes" id="UP000324222"/>
    </source>
</evidence>
<protein>
    <submittedName>
        <fullName evidence="1">Uncharacterized protein</fullName>
    </submittedName>
</protein>
<name>A0A5B7EL26_PORTR</name>
<sequence length="209" mass="22438">MASSRWRLTVRVSRRLMADRRAICGDMAFWVKMHAVPTGRNRECVGYGDMSLYRREGTEYEGLKGVSGEGGAMQHTPGAALQHSHTQVMHNRDAKALTLSLLIGGGLQVQPRHLVTLAATHSGHLALSHQLLILKAGHRTASYLEPGLLELSHSSCLMQLGGHELLLQLGCLTGSVPEQTKLLAGGAGHVRLGCLTLLPVLVLSGVVDC</sequence>
<comment type="caution">
    <text evidence="1">The sequence shown here is derived from an EMBL/GenBank/DDBJ whole genome shotgun (WGS) entry which is preliminary data.</text>
</comment>
<accession>A0A5B7EL26</accession>
<reference evidence="1 2" key="1">
    <citation type="submission" date="2019-05" db="EMBL/GenBank/DDBJ databases">
        <title>Another draft genome of Portunus trituberculatus and its Hox gene families provides insights of decapod evolution.</title>
        <authorList>
            <person name="Jeong J.-H."/>
            <person name="Song I."/>
            <person name="Kim S."/>
            <person name="Choi T."/>
            <person name="Kim D."/>
            <person name="Ryu S."/>
            <person name="Kim W."/>
        </authorList>
    </citation>
    <scope>NUCLEOTIDE SEQUENCE [LARGE SCALE GENOMIC DNA]</scope>
    <source>
        <tissue evidence="1">Muscle</tissue>
    </source>
</reference>
<dbReference type="Proteomes" id="UP000324222">
    <property type="component" value="Unassembled WGS sequence"/>
</dbReference>